<reference evidence="3 4" key="1">
    <citation type="journal article" date="2019" name="Sci. Rep.">
        <title>Orb-weaving spider Araneus ventricosus genome elucidates the spidroin gene catalogue.</title>
        <authorList>
            <person name="Kono N."/>
            <person name="Nakamura H."/>
            <person name="Ohtoshi R."/>
            <person name="Moran D.A.P."/>
            <person name="Shinohara A."/>
            <person name="Yoshida Y."/>
            <person name="Fujiwara M."/>
            <person name="Mori M."/>
            <person name="Tomita M."/>
            <person name="Arakawa K."/>
        </authorList>
    </citation>
    <scope>NUCLEOTIDE SEQUENCE [LARGE SCALE GENOMIC DNA]</scope>
</reference>
<dbReference type="CDD" id="cd01650">
    <property type="entry name" value="RT_nLTR_like"/>
    <property type="match status" value="1"/>
</dbReference>
<dbReference type="GO" id="GO:0003676">
    <property type="term" value="F:nucleic acid binding"/>
    <property type="evidence" value="ECO:0007669"/>
    <property type="project" value="InterPro"/>
</dbReference>
<organism evidence="3 4">
    <name type="scientific">Araneus ventricosus</name>
    <name type="common">Orbweaver spider</name>
    <name type="synonym">Epeira ventricosa</name>
    <dbReference type="NCBI Taxonomy" id="182803"/>
    <lineage>
        <taxon>Eukaryota</taxon>
        <taxon>Metazoa</taxon>
        <taxon>Ecdysozoa</taxon>
        <taxon>Arthropoda</taxon>
        <taxon>Chelicerata</taxon>
        <taxon>Arachnida</taxon>
        <taxon>Araneae</taxon>
        <taxon>Araneomorphae</taxon>
        <taxon>Entelegynae</taxon>
        <taxon>Araneoidea</taxon>
        <taxon>Araneidae</taxon>
        <taxon>Araneus</taxon>
    </lineage>
</organism>
<dbReference type="InterPro" id="IPR000477">
    <property type="entry name" value="RT_dom"/>
</dbReference>
<dbReference type="GO" id="GO:0003964">
    <property type="term" value="F:RNA-directed DNA polymerase activity"/>
    <property type="evidence" value="ECO:0007669"/>
    <property type="project" value="UniProtKB-KW"/>
</dbReference>
<dbReference type="PANTHER" id="PTHR36688">
    <property type="entry name" value="ENDO/EXONUCLEASE/PHOSPHATASE DOMAIN-CONTAINING PROTEIN"/>
    <property type="match status" value="1"/>
</dbReference>
<evidence type="ECO:0000259" key="2">
    <source>
        <dbReference type="PROSITE" id="PS50879"/>
    </source>
</evidence>
<protein>
    <submittedName>
        <fullName evidence="3">Putative RNA-directed DNA polymerase from transposon BS</fullName>
    </submittedName>
</protein>
<dbReference type="SUPFAM" id="SSF53098">
    <property type="entry name" value="Ribonuclease H-like"/>
    <property type="match status" value="1"/>
</dbReference>
<keyword evidence="4" id="KW-1185">Reference proteome</keyword>
<dbReference type="InterPro" id="IPR036397">
    <property type="entry name" value="RNaseH_sf"/>
</dbReference>
<dbReference type="AlphaFoldDB" id="A0A4Y2H0A3"/>
<keyword evidence="3" id="KW-0695">RNA-directed DNA polymerase</keyword>
<comment type="caution">
    <text evidence="3">The sequence shown here is derived from an EMBL/GenBank/DDBJ whole genome shotgun (WGS) entry which is preliminary data.</text>
</comment>
<evidence type="ECO:0000259" key="1">
    <source>
        <dbReference type="PROSITE" id="PS50878"/>
    </source>
</evidence>
<dbReference type="InterPro" id="IPR052560">
    <property type="entry name" value="RdDP_mobile_element"/>
</dbReference>
<dbReference type="Pfam" id="PF00078">
    <property type="entry name" value="RVT_1"/>
    <property type="match status" value="1"/>
</dbReference>
<evidence type="ECO:0000313" key="4">
    <source>
        <dbReference type="Proteomes" id="UP000499080"/>
    </source>
</evidence>
<keyword evidence="3" id="KW-0808">Transferase</keyword>
<dbReference type="CDD" id="cd09276">
    <property type="entry name" value="Rnase_HI_RT_non_LTR"/>
    <property type="match status" value="1"/>
</dbReference>
<dbReference type="Proteomes" id="UP000499080">
    <property type="component" value="Unassembled WGS sequence"/>
</dbReference>
<dbReference type="PROSITE" id="PS50879">
    <property type="entry name" value="RNASE_H_1"/>
    <property type="match status" value="1"/>
</dbReference>
<dbReference type="EMBL" id="BGPR01001624">
    <property type="protein sequence ID" value="GBM58178.1"/>
    <property type="molecule type" value="Genomic_DNA"/>
</dbReference>
<dbReference type="OrthoDB" id="6433748at2759"/>
<accession>A0A4Y2H0A3</accession>
<dbReference type="SUPFAM" id="SSF56672">
    <property type="entry name" value="DNA/RNA polymerases"/>
    <property type="match status" value="1"/>
</dbReference>
<gene>
    <name evidence="3" type="primary">RTase_374</name>
    <name evidence="3" type="ORF">AVEN_163944_1</name>
</gene>
<dbReference type="GO" id="GO:0004523">
    <property type="term" value="F:RNA-DNA hybrid ribonuclease activity"/>
    <property type="evidence" value="ECO:0007669"/>
    <property type="project" value="InterPro"/>
</dbReference>
<dbReference type="InterPro" id="IPR043502">
    <property type="entry name" value="DNA/RNA_pol_sf"/>
</dbReference>
<keyword evidence="3" id="KW-0548">Nucleotidyltransferase</keyword>
<feature type="domain" description="Reverse transcriptase" evidence="1">
    <location>
        <begin position="36"/>
        <end position="307"/>
    </location>
</feature>
<proteinExistence type="predicted"/>
<evidence type="ECO:0000313" key="3">
    <source>
        <dbReference type="EMBL" id="GBM58178.1"/>
    </source>
</evidence>
<dbReference type="PROSITE" id="PS50878">
    <property type="entry name" value="RT_POL"/>
    <property type="match status" value="1"/>
</dbReference>
<feature type="domain" description="RNase H type-1" evidence="2">
    <location>
        <begin position="462"/>
        <end position="588"/>
    </location>
</feature>
<dbReference type="GO" id="GO:0042575">
    <property type="term" value="C:DNA polymerase complex"/>
    <property type="evidence" value="ECO:0007669"/>
    <property type="project" value="UniProtKB-ARBA"/>
</dbReference>
<name>A0A4Y2H0A3_ARAVE</name>
<dbReference type="PANTHER" id="PTHR36688:SF1">
    <property type="entry name" value="ENDONUCLEASE_EXONUCLEASE_PHOSPHATASE DOMAIN-CONTAINING PROTEIN"/>
    <property type="match status" value="1"/>
</dbReference>
<dbReference type="InterPro" id="IPR002156">
    <property type="entry name" value="RNaseH_domain"/>
</dbReference>
<dbReference type="Gene3D" id="3.30.420.10">
    <property type="entry name" value="Ribonuclease H-like superfamily/Ribonuclease H"/>
    <property type="match status" value="1"/>
</dbReference>
<dbReference type="Pfam" id="PF00075">
    <property type="entry name" value="RNase_H"/>
    <property type="match status" value="1"/>
</dbReference>
<sequence length="728" mass="82935">MSKSHATSPGPDNIHLLMLTHLTETSLHNILKLFNRIWKEKKFPSSWRTAVVIPILKPGKDAKNPNNYRPIALTSVLCKLLERMVNSRLVHVLEKKKWLSPFQSGFRFGRGTIDNILLLENSIREAFVSKKHLVSILFDMEKAYDKTWRYGILKDLYGIGFKGNLPIFIQNFLKTRSFRVRIGNTLSDGFYQEEGVPQGSVLSVILFIIKINEVIKQLPTGVSGSLFVDDLEIHCSGEDMGFVERKLQEAVNKISEWGKKNGFQISSQKTVAMHFCRRRGLHLDPKLLLHDCTIPIVRDAKYLGLIFDSKLTFKPHVNYLKRKCIQSLNIIKMLSGTSYGAETSTLLKVYKALIRSKLDYGCVVYGSASKSVLKALDTVHHQGLRLSLGAFRTSPIQSFGFRVGGILRNLNINDFPILEKVDEFPPWEDIKLNFIDDFEHLPKSTTSTLVYRSIFYEHRHRFSNYEPVFTDGSKSEGHVGTAVAMGNTVVSERLHKFCSVFTSEMYGIYLALTKMDSFNNFIVYTDSKSAIEALKKINTLSHPLAIKCAEMHQYLTEKGLTIAFCWIPGHAGISGNEKADQASKTASLMLENFVPLGDAQQAVRILILKKWQSIWDEQQVNKLHEFPPSVGHAIISNLYRRQDVILTRLRIGHTRLTHKHLLCSEPPPMCSRCQSILSVKHILIECPNFNIFRLNRFGRNITIRDLLGENPHQNLFLFLKDIGFDKLI</sequence>
<dbReference type="InterPro" id="IPR012337">
    <property type="entry name" value="RNaseH-like_sf"/>
</dbReference>